<proteinExistence type="predicted"/>
<evidence type="ECO:0000313" key="1">
    <source>
        <dbReference type="EMBL" id="XDJ14750.1"/>
    </source>
</evidence>
<protein>
    <submittedName>
        <fullName evidence="1">Uncharacterized protein</fullName>
    </submittedName>
</protein>
<reference evidence="1" key="1">
    <citation type="submission" date="2024-07" db="EMBL/GenBank/DDBJ databases">
        <authorList>
            <person name="Bringhurst R.M."/>
            <person name="Homer T.E."/>
        </authorList>
    </citation>
    <scope>NUCLEOTIDE SEQUENCE</scope>
</reference>
<organism evidence="1">
    <name type="scientific">Pseudomonas phage RVTF4</name>
    <dbReference type="NCBI Taxonomy" id="3236931"/>
    <lineage>
        <taxon>Viruses</taxon>
    </lineage>
</organism>
<dbReference type="EMBL" id="PQ015378">
    <property type="protein sequence ID" value="XDJ14750.1"/>
    <property type="molecule type" value="Genomic_DNA"/>
</dbReference>
<name>A0AB39CD20_9VIRU</name>
<sequence>MTMNQVNHFVRVDIVWSFNMIGGMKGVDDVDMRVLNDVYSKAGAFLVARHSFHMSGNNIQYNGFLHALREHFDSYNMGSSYFINFYEALFRSISPALAQITTPITGCYPMTNATGDIEGFVFVAQ</sequence>
<accession>A0AB39CD20</accession>